<dbReference type="AlphaFoldDB" id="A0A1E1LV21"/>
<organism evidence="2 3">
    <name type="scientific">Rhynchosporium secalis</name>
    <name type="common">Barley scald fungus</name>
    <dbReference type="NCBI Taxonomy" id="38038"/>
    <lineage>
        <taxon>Eukaryota</taxon>
        <taxon>Fungi</taxon>
        <taxon>Dikarya</taxon>
        <taxon>Ascomycota</taxon>
        <taxon>Pezizomycotina</taxon>
        <taxon>Leotiomycetes</taxon>
        <taxon>Helotiales</taxon>
        <taxon>Ploettnerulaceae</taxon>
        <taxon>Rhynchosporium</taxon>
    </lineage>
</organism>
<sequence>MTKPYPLSHNVLPYNSPYGSLAAAAAAVTSTRGSVPTTRKPSAISYQASAQARPIGPARISLVQGETAIPGGGILGPIQHSQDDLESRESSPPIQMHTGSEAEETRAVESFSYPEPSAGGYDLPADYGFINQPHNKPLPHLRHPPPRPIPLRMEDLQPSAGLVEFPPGSKAYYILECLPCHKAFLSAAGALDHIQQTPLHAEVRDLVYLDEAVDICGCKVVDATEADYAMTERKWRSV</sequence>
<dbReference type="EMBL" id="FJVC01000005">
    <property type="protein sequence ID" value="CZT40702.1"/>
    <property type="molecule type" value="Genomic_DNA"/>
</dbReference>
<feature type="region of interest" description="Disordered" evidence="1">
    <location>
        <begin position="73"/>
        <end position="107"/>
    </location>
</feature>
<reference evidence="3" key="1">
    <citation type="submission" date="2016-03" db="EMBL/GenBank/DDBJ databases">
        <authorList>
            <person name="Guldener U."/>
        </authorList>
    </citation>
    <scope>NUCLEOTIDE SEQUENCE [LARGE SCALE GENOMIC DNA]</scope>
</reference>
<evidence type="ECO:0000313" key="3">
    <source>
        <dbReference type="Proteomes" id="UP000177625"/>
    </source>
</evidence>
<evidence type="ECO:0000256" key="1">
    <source>
        <dbReference type="SAM" id="MobiDB-lite"/>
    </source>
</evidence>
<accession>A0A1E1LV21</accession>
<dbReference type="Proteomes" id="UP000177625">
    <property type="component" value="Unassembled WGS sequence"/>
</dbReference>
<proteinExistence type="predicted"/>
<name>A0A1E1LV21_RHYSE</name>
<gene>
    <name evidence="2" type="ORF">RSE6_00348</name>
</gene>
<keyword evidence="3" id="KW-1185">Reference proteome</keyword>
<evidence type="ECO:0000313" key="2">
    <source>
        <dbReference type="EMBL" id="CZT40702.1"/>
    </source>
</evidence>
<protein>
    <submittedName>
        <fullName evidence="2">Uncharacterized protein</fullName>
    </submittedName>
</protein>